<dbReference type="GO" id="GO:0016491">
    <property type="term" value="F:oxidoreductase activity"/>
    <property type="evidence" value="ECO:0007669"/>
    <property type="project" value="InterPro"/>
</dbReference>
<dbReference type="Proteomes" id="UP000007719">
    <property type="component" value="Chromosome"/>
</dbReference>
<dbReference type="SUPFAM" id="SSF52343">
    <property type="entry name" value="Ferredoxin reductase-like, C-terminal NADP-linked domain"/>
    <property type="match status" value="1"/>
</dbReference>
<keyword evidence="9 12" id="KW-0411">Iron-sulfur</keyword>
<evidence type="ECO:0000313" key="15">
    <source>
        <dbReference type="Proteomes" id="UP000007719"/>
    </source>
</evidence>
<dbReference type="SUPFAM" id="SSF63380">
    <property type="entry name" value="Riboflavin synthase domain-like"/>
    <property type="match status" value="1"/>
</dbReference>
<feature type="binding site" evidence="11">
    <location>
        <begin position="74"/>
        <end position="75"/>
    </location>
    <ligand>
        <name>FAD</name>
        <dbReference type="ChEBI" id="CHEBI:57692"/>
    </ligand>
</feature>
<dbReference type="EMBL" id="CP001251">
    <property type="protein sequence ID" value="ACK42847.1"/>
    <property type="molecule type" value="Genomic_DNA"/>
</dbReference>
<dbReference type="GO" id="GO:0050660">
    <property type="term" value="F:flavin adenine dinucleotide binding"/>
    <property type="evidence" value="ECO:0007669"/>
    <property type="project" value="InterPro"/>
</dbReference>
<dbReference type="PANTHER" id="PTHR43513">
    <property type="entry name" value="DIHYDROOROTATE DEHYDROGENASE B (NAD(+)), ELECTRON TRANSFER SUBUNIT"/>
    <property type="match status" value="1"/>
</dbReference>
<dbReference type="AlphaFoldDB" id="B8E2K3"/>
<keyword evidence="4 12" id="KW-0001">2Fe-2S</keyword>
<evidence type="ECO:0000256" key="1">
    <source>
        <dbReference type="ARBA" id="ARBA00006422"/>
    </source>
</evidence>
<reference evidence="15" key="1">
    <citation type="journal article" date="2016" name="Front. Microbiol.">
        <title>The complete genome sequence of hyperthermophile Dictyoglomus turgidum DSM 6724 reveals a specialized carbohydrate fermentor.</title>
        <authorList>
            <person name="Brumm P.J."/>
            <person name="Gowda K."/>
            <person name="Robb F.T."/>
            <person name="Mead D.A."/>
        </authorList>
    </citation>
    <scope>NUCLEOTIDE SEQUENCE [LARGE SCALE GENOMIC DNA]</scope>
    <source>
        <strain evidence="15">DSM 6724 / Z-1310</strain>
    </source>
</reference>
<dbReference type="InterPro" id="IPR037117">
    <property type="entry name" value="Dihydroorotate_DH_ele_sf"/>
</dbReference>
<name>B8E2K3_DICTD</name>
<protein>
    <submittedName>
        <fullName evidence="14">Oxidoreductase FAD/NAD(P)-binding domain protein</fullName>
    </submittedName>
</protein>
<dbReference type="HOGENOM" id="CLU_003827_1_2_0"/>
<evidence type="ECO:0000256" key="8">
    <source>
        <dbReference type="ARBA" id="ARBA00023004"/>
    </source>
</evidence>
<dbReference type="FunCoup" id="B8E2K3">
    <property type="interactions" value="229"/>
</dbReference>
<dbReference type="eggNOG" id="COG0543">
    <property type="taxonomic scope" value="Bacteria"/>
</dbReference>
<feature type="binding site" evidence="11">
    <location>
        <begin position="52"/>
        <end position="55"/>
    </location>
    <ligand>
        <name>FAD</name>
        <dbReference type="ChEBI" id="CHEBI:57692"/>
    </ligand>
</feature>
<feature type="binding site" evidence="12">
    <location>
        <position position="225"/>
    </location>
    <ligand>
        <name>[2Fe-2S] cluster</name>
        <dbReference type="ChEBI" id="CHEBI:190135"/>
    </ligand>
</feature>
<proteinExistence type="inferred from homology"/>
<evidence type="ECO:0000256" key="11">
    <source>
        <dbReference type="PIRSR" id="PIRSR006816-1"/>
    </source>
</evidence>
<feature type="domain" description="FAD-binding FR-type" evidence="13">
    <location>
        <begin position="2"/>
        <end position="99"/>
    </location>
</feature>
<evidence type="ECO:0000313" key="14">
    <source>
        <dbReference type="EMBL" id="ACK42847.1"/>
    </source>
</evidence>
<feature type="binding site" evidence="12">
    <location>
        <position position="222"/>
    </location>
    <ligand>
        <name>[2Fe-2S] cluster</name>
        <dbReference type="ChEBI" id="CHEBI:190135"/>
    </ligand>
</feature>
<feature type="binding site" evidence="11">
    <location>
        <begin position="67"/>
        <end position="69"/>
    </location>
    <ligand>
        <name>FAD</name>
        <dbReference type="ChEBI" id="CHEBI:57692"/>
    </ligand>
</feature>
<dbReference type="Gene3D" id="2.10.240.10">
    <property type="entry name" value="Dihydroorotate dehydrogenase, electron transfer subunit"/>
    <property type="match status" value="1"/>
</dbReference>
<dbReference type="PATRIC" id="fig|515635.4.peg.1621"/>
<dbReference type="InterPro" id="IPR019480">
    <property type="entry name" value="Dihydroorotate_DH_Fe-S-bd"/>
</dbReference>
<dbReference type="OrthoDB" id="9789468at2"/>
<feature type="binding site" evidence="12">
    <location>
        <position position="237"/>
    </location>
    <ligand>
        <name>[2Fe-2S] cluster</name>
        <dbReference type="ChEBI" id="CHEBI:190135"/>
    </ligand>
</feature>
<evidence type="ECO:0000256" key="12">
    <source>
        <dbReference type="PIRSR" id="PIRSR006816-2"/>
    </source>
</evidence>
<keyword evidence="8 12" id="KW-0408">Iron</keyword>
<evidence type="ECO:0000256" key="5">
    <source>
        <dbReference type="ARBA" id="ARBA00022723"/>
    </source>
</evidence>
<evidence type="ECO:0000256" key="4">
    <source>
        <dbReference type="ARBA" id="ARBA00022714"/>
    </source>
</evidence>
<dbReference type="GO" id="GO:0046872">
    <property type="term" value="F:metal ion binding"/>
    <property type="evidence" value="ECO:0007669"/>
    <property type="project" value="UniProtKB-KW"/>
</dbReference>
<dbReference type="KEGG" id="dtu:Dtur_1573"/>
<dbReference type="STRING" id="515635.Dtur_1573"/>
<evidence type="ECO:0000259" key="13">
    <source>
        <dbReference type="PROSITE" id="PS51384"/>
    </source>
</evidence>
<dbReference type="Gene3D" id="2.40.30.10">
    <property type="entry name" value="Translation factors"/>
    <property type="match status" value="1"/>
</dbReference>
<dbReference type="InterPro" id="IPR017938">
    <property type="entry name" value="Riboflavin_synthase-like_b-brl"/>
</dbReference>
<feature type="binding site" evidence="12">
    <location>
        <position position="217"/>
    </location>
    <ligand>
        <name>[2Fe-2S] cluster</name>
        <dbReference type="ChEBI" id="CHEBI:190135"/>
    </ligand>
</feature>
<comment type="cofactor">
    <cofactor evidence="10">
        <name>[2Fe-2S] cluster</name>
        <dbReference type="ChEBI" id="CHEBI:190135"/>
    </cofactor>
</comment>
<evidence type="ECO:0000256" key="6">
    <source>
        <dbReference type="ARBA" id="ARBA00022827"/>
    </source>
</evidence>
<comment type="similarity">
    <text evidence="1">Belongs to the PyrK family.</text>
</comment>
<keyword evidence="2" id="KW-0813">Transport</keyword>
<dbReference type="InterPro" id="IPR050353">
    <property type="entry name" value="PyrK_electron_transfer"/>
</dbReference>
<dbReference type="EnsemblBacteria" id="ACK42847">
    <property type="protein sequence ID" value="ACK42847"/>
    <property type="gene ID" value="Dtur_1573"/>
</dbReference>
<dbReference type="Gene3D" id="3.40.50.80">
    <property type="entry name" value="Nucleotide-binding domain of ferredoxin-NADP reductase (FNR) module"/>
    <property type="match status" value="1"/>
</dbReference>
<dbReference type="PROSITE" id="PS51384">
    <property type="entry name" value="FAD_FR"/>
    <property type="match status" value="1"/>
</dbReference>
<dbReference type="GO" id="GO:0006221">
    <property type="term" value="P:pyrimidine nucleotide biosynthetic process"/>
    <property type="evidence" value="ECO:0007669"/>
    <property type="project" value="InterPro"/>
</dbReference>
<evidence type="ECO:0000256" key="7">
    <source>
        <dbReference type="ARBA" id="ARBA00022982"/>
    </source>
</evidence>
<evidence type="ECO:0000256" key="2">
    <source>
        <dbReference type="ARBA" id="ARBA00022448"/>
    </source>
</evidence>
<dbReference type="RefSeq" id="WP_012583922.1">
    <property type="nucleotide sequence ID" value="NC_011661.1"/>
</dbReference>
<evidence type="ECO:0000256" key="9">
    <source>
        <dbReference type="ARBA" id="ARBA00023014"/>
    </source>
</evidence>
<dbReference type="Pfam" id="PF10418">
    <property type="entry name" value="DHODB_Fe-S_bind"/>
    <property type="match status" value="1"/>
</dbReference>
<dbReference type="GO" id="GO:0051537">
    <property type="term" value="F:2 iron, 2 sulfur cluster binding"/>
    <property type="evidence" value="ECO:0007669"/>
    <property type="project" value="UniProtKB-KW"/>
</dbReference>
<accession>B8E2K3</accession>
<dbReference type="CDD" id="cd06218">
    <property type="entry name" value="DHOD_e_trans"/>
    <property type="match status" value="1"/>
</dbReference>
<keyword evidence="15" id="KW-1185">Reference proteome</keyword>
<gene>
    <name evidence="14" type="ordered locus">Dtur_1573</name>
</gene>
<comment type="cofactor">
    <cofactor evidence="12">
        <name>[2Fe-2S] cluster</name>
        <dbReference type="ChEBI" id="CHEBI:190135"/>
    </cofactor>
    <text evidence="12">Binds 1 [2Fe-2S] cluster per subunit.</text>
</comment>
<dbReference type="PANTHER" id="PTHR43513:SF3">
    <property type="entry name" value="DIHYDROOROTATE DEHYDROGENASE B (NAD(+)), ELECTRON TRANSFER SUBUNIT-RELATED"/>
    <property type="match status" value="1"/>
</dbReference>
<dbReference type="PIRSF" id="PIRSF006816">
    <property type="entry name" value="Cyc3_hyd_g"/>
    <property type="match status" value="1"/>
</dbReference>
<dbReference type="InterPro" id="IPR012165">
    <property type="entry name" value="Cyt_c3_hydrogenase_gsu"/>
</dbReference>
<keyword evidence="7" id="KW-0249">Electron transport</keyword>
<dbReference type="InterPro" id="IPR039261">
    <property type="entry name" value="FNR_nucleotide-bd"/>
</dbReference>
<keyword evidence="5 12" id="KW-0479">Metal-binding</keyword>
<evidence type="ECO:0000256" key="10">
    <source>
        <dbReference type="ARBA" id="ARBA00034078"/>
    </source>
</evidence>
<dbReference type="InterPro" id="IPR017927">
    <property type="entry name" value="FAD-bd_FR_type"/>
</dbReference>
<organism evidence="14 15">
    <name type="scientific">Dictyoglomus turgidum (strain DSM 6724 / Z-1310)</name>
    <dbReference type="NCBI Taxonomy" id="515635"/>
    <lineage>
        <taxon>Bacteria</taxon>
        <taxon>Pseudomonadati</taxon>
        <taxon>Dictyoglomota</taxon>
        <taxon>Dictyoglomia</taxon>
        <taxon>Dictyoglomales</taxon>
        <taxon>Dictyoglomaceae</taxon>
        <taxon>Dictyoglomus</taxon>
    </lineage>
</organism>
<sequence>MVKDIVGEIVFNKKVGNNIYILSLEAEDVGEIYPGQFAMLRIENGYDPFLRRPMSLFKKNGNKYYFLYQVVGRGTEILSRKREGEEISILLPLGNSFPKLKERENVLIVGGGVGIAPLNFLVNFYKDQVNFYTFIGFSSFVLEEVYVDFKNYSREFVISSEDSSLGYKGKILDFIPENLDNFEKIISCGPSKMLEILMKKVKDKEKVYLSLEERMGCGFGICLSCAVRGKNRLLHVCKDGPVFCGTEVVFNE</sequence>
<keyword evidence="6 11" id="KW-0274">FAD</keyword>
<keyword evidence="3 11" id="KW-0285">Flavoprotein</keyword>
<evidence type="ECO:0000256" key="3">
    <source>
        <dbReference type="ARBA" id="ARBA00022630"/>
    </source>
</evidence>
<dbReference type="InParanoid" id="B8E2K3"/>
<comment type="cofactor">
    <cofactor evidence="11">
        <name>FAD</name>
        <dbReference type="ChEBI" id="CHEBI:57692"/>
    </cofactor>
    <text evidence="11">Binds 1 FAD per subunit.</text>
</comment>